<evidence type="ECO:0000313" key="2">
    <source>
        <dbReference type="Proteomes" id="UP001174909"/>
    </source>
</evidence>
<proteinExistence type="predicted"/>
<gene>
    <name evidence="1" type="ORF">GBAR_LOCUS14559</name>
</gene>
<dbReference type="Proteomes" id="UP001174909">
    <property type="component" value="Unassembled WGS sequence"/>
</dbReference>
<evidence type="ECO:0000313" key="1">
    <source>
        <dbReference type="EMBL" id="CAI8025162.1"/>
    </source>
</evidence>
<comment type="caution">
    <text evidence="1">The sequence shown here is derived from an EMBL/GenBank/DDBJ whole genome shotgun (WGS) entry which is preliminary data.</text>
</comment>
<sequence>MMLEILSTPDEDTIWPSLSNHCAIGSRLEFVLSQMRNSVPPSLTVVTPV</sequence>
<name>A0AA35S9V0_GEOBA</name>
<feature type="non-terminal residue" evidence="1">
    <location>
        <position position="49"/>
    </location>
</feature>
<reference evidence="1" key="1">
    <citation type="submission" date="2023-03" db="EMBL/GenBank/DDBJ databases">
        <authorList>
            <person name="Steffen K."/>
            <person name="Cardenas P."/>
        </authorList>
    </citation>
    <scope>NUCLEOTIDE SEQUENCE</scope>
</reference>
<protein>
    <submittedName>
        <fullName evidence="1">Uncharacterized protein</fullName>
    </submittedName>
</protein>
<organism evidence="1 2">
    <name type="scientific">Geodia barretti</name>
    <name type="common">Barrett's horny sponge</name>
    <dbReference type="NCBI Taxonomy" id="519541"/>
    <lineage>
        <taxon>Eukaryota</taxon>
        <taxon>Metazoa</taxon>
        <taxon>Porifera</taxon>
        <taxon>Demospongiae</taxon>
        <taxon>Heteroscleromorpha</taxon>
        <taxon>Tetractinellida</taxon>
        <taxon>Astrophorina</taxon>
        <taxon>Geodiidae</taxon>
        <taxon>Geodia</taxon>
    </lineage>
</organism>
<keyword evidence="2" id="KW-1185">Reference proteome</keyword>
<dbReference type="EMBL" id="CASHTH010002124">
    <property type="protein sequence ID" value="CAI8025162.1"/>
    <property type="molecule type" value="Genomic_DNA"/>
</dbReference>
<dbReference type="AlphaFoldDB" id="A0AA35S9V0"/>
<accession>A0AA35S9V0</accession>